<reference evidence="4 5" key="1">
    <citation type="submission" date="2019-06" db="EMBL/GenBank/DDBJ databases">
        <title>Draft genome sequence of Corynebacterium striatum NBRC 15291.</title>
        <authorList>
            <person name="Miura T."/>
            <person name="Furukawa M."/>
            <person name="Shimamura M."/>
            <person name="Ohyama Y."/>
            <person name="Yamazoe A."/>
            <person name="Kawasaki H."/>
        </authorList>
    </citation>
    <scope>NUCLEOTIDE SEQUENCE [LARGE SCALE GENOMIC DNA]</scope>
    <source>
        <strain evidence="4 5">NBRC 15291</strain>
    </source>
</reference>
<dbReference type="Proteomes" id="UP000315234">
    <property type="component" value="Unassembled WGS sequence"/>
</dbReference>
<dbReference type="Pfam" id="PF18367">
    <property type="entry name" value="Rv2175c_C"/>
    <property type="match status" value="1"/>
</dbReference>
<dbReference type="GO" id="GO:0003677">
    <property type="term" value="F:DNA binding"/>
    <property type="evidence" value="ECO:0007669"/>
    <property type="project" value="InterPro"/>
</dbReference>
<protein>
    <recommendedName>
        <fullName evidence="6">DNA-binding protein</fullName>
    </recommendedName>
</protein>
<dbReference type="InterPro" id="IPR048576">
    <property type="entry name" value="Rv2175c_wHTH"/>
</dbReference>
<evidence type="ECO:0000259" key="2">
    <source>
        <dbReference type="Pfam" id="PF18367"/>
    </source>
</evidence>
<accession>A0AAQ1TWY2</accession>
<evidence type="ECO:0000256" key="1">
    <source>
        <dbReference type="SAM" id="MobiDB-lite"/>
    </source>
</evidence>
<feature type="region of interest" description="Disordered" evidence="1">
    <location>
        <begin position="14"/>
        <end position="34"/>
    </location>
</feature>
<sequence length="155" mass="17178">MWYPAKVVSVSNADTNSARTNNVQTNNAQNNSPADKTQQIAALLADEKLLTLQEVADKLDLQITRVFDLLNARKFIAWRDGEGTRYVPASFFNEKGVISKYVSGVITVLTDGGFNDDEIFVHLFTEDDSLPGRPIDALHGHLAREVIRRAQASAF</sequence>
<feature type="domain" description="Rv2175c C-terminal" evidence="2">
    <location>
        <begin position="101"/>
        <end position="154"/>
    </location>
</feature>
<comment type="caution">
    <text evidence="4">The sequence shown here is derived from an EMBL/GenBank/DDBJ whole genome shotgun (WGS) entry which is preliminary data.</text>
</comment>
<feature type="domain" description="DNA-binding protein Rv2175c wHTH" evidence="3">
    <location>
        <begin position="42"/>
        <end position="92"/>
    </location>
</feature>
<feature type="compositionally biased region" description="Low complexity" evidence="1">
    <location>
        <begin position="20"/>
        <end position="31"/>
    </location>
</feature>
<proteinExistence type="predicted"/>
<name>A0AAQ1TWY2_CORST</name>
<dbReference type="RefSeq" id="WP_005528683.1">
    <property type="nucleotide sequence ID" value="NZ_BJLD01000002.1"/>
</dbReference>
<dbReference type="Pfam" id="PF21531">
    <property type="entry name" value="Rv2175c_wHTH"/>
    <property type="match status" value="1"/>
</dbReference>
<evidence type="ECO:0000313" key="5">
    <source>
        <dbReference type="Proteomes" id="UP000315234"/>
    </source>
</evidence>
<evidence type="ECO:0000259" key="3">
    <source>
        <dbReference type="Pfam" id="PF21531"/>
    </source>
</evidence>
<evidence type="ECO:0008006" key="6">
    <source>
        <dbReference type="Google" id="ProtNLM"/>
    </source>
</evidence>
<dbReference type="AlphaFoldDB" id="A0AAQ1TWY2"/>
<evidence type="ECO:0000313" key="4">
    <source>
        <dbReference type="EMBL" id="GEA43337.1"/>
    </source>
</evidence>
<dbReference type="EMBL" id="BJLD01000002">
    <property type="protein sequence ID" value="GEA43337.1"/>
    <property type="molecule type" value="Genomic_DNA"/>
</dbReference>
<gene>
    <name evidence="4" type="ORF">Cst04h_15070</name>
</gene>
<dbReference type="InterPro" id="IPR041098">
    <property type="entry name" value="Rv2175c_C"/>
</dbReference>
<organism evidence="4 5">
    <name type="scientific">Corynebacterium striatum</name>
    <dbReference type="NCBI Taxonomy" id="43770"/>
    <lineage>
        <taxon>Bacteria</taxon>
        <taxon>Bacillati</taxon>
        <taxon>Actinomycetota</taxon>
        <taxon>Actinomycetes</taxon>
        <taxon>Mycobacteriales</taxon>
        <taxon>Corynebacteriaceae</taxon>
        <taxon>Corynebacterium</taxon>
    </lineage>
</organism>